<comment type="function">
    <text evidence="12">Catalyzes the phosphorylation of ribose at O-5 in a reaction requiring ATP and magnesium. The resulting D-ribose-5-phosphate can then be used either for sythesis of nucleotides, histidine, and tryptophan, or as a component of the pentose phosphate pathway.</text>
</comment>
<organism evidence="14 15">
    <name type="scientific">Parasedimentitalea marina</name>
    <dbReference type="NCBI Taxonomy" id="2483033"/>
    <lineage>
        <taxon>Bacteria</taxon>
        <taxon>Pseudomonadati</taxon>
        <taxon>Pseudomonadota</taxon>
        <taxon>Alphaproteobacteria</taxon>
        <taxon>Rhodobacterales</taxon>
        <taxon>Paracoccaceae</taxon>
        <taxon>Parasedimentitalea</taxon>
    </lineage>
</organism>
<evidence type="ECO:0000256" key="7">
    <source>
        <dbReference type="ARBA" id="ARBA00022777"/>
    </source>
</evidence>
<dbReference type="Proteomes" id="UP000283063">
    <property type="component" value="Chromosome"/>
</dbReference>
<dbReference type="GO" id="GO:0019303">
    <property type="term" value="P:D-ribose catabolic process"/>
    <property type="evidence" value="ECO:0007669"/>
    <property type="project" value="UniProtKB-UniRule"/>
</dbReference>
<evidence type="ECO:0000256" key="8">
    <source>
        <dbReference type="ARBA" id="ARBA00022840"/>
    </source>
</evidence>
<evidence type="ECO:0000256" key="10">
    <source>
        <dbReference type="ARBA" id="ARBA00022958"/>
    </source>
</evidence>
<dbReference type="GO" id="GO:0046872">
    <property type="term" value="F:metal ion binding"/>
    <property type="evidence" value="ECO:0007669"/>
    <property type="project" value="UniProtKB-KW"/>
</dbReference>
<comment type="pathway">
    <text evidence="12">Carbohydrate metabolism; D-ribose degradation; D-ribose 5-phosphate from beta-D-ribopyranose: step 2/2.</text>
</comment>
<dbReference type="PROSITE" id="PS00584">
    <property type="entry name" value="PFKB_KINASES_2"/>
    <property type="match status" value="1"/>
</dbReference>
<evidence type="ECO:0000313" key="15">
    <source>
        <dbReference type="Proteomes" id="UP000283063"/>
    </source>
</evidence>
<dbReference type="InterPro" id="IPR029056">
    <property type="entry name" value="Ribokinase-like"/>
</dbReference>
<feature type="binding site" evidence="12">
    <location>
        <position position="185"/>
    </location>
    <ligand>
        <name>ATP</name>
        <dbReference type="ChEBI" id="CHEBI:30616"/>
    </ligand>
</feature>
<feature type="domain" description="Carbohydrate kinase PfkB" evidence="13">
    <location>
        <begin position="1"/>
        <end position="295"/>
    </location>
</feature>
<sequence length="306" mass="31128">MNTVTVVGSINIDLTSYLERWPQVGETVLAKETLISLGGKGANQAVAASRMGATAAIIGAIGADTFGTDAKQRLLSHSVATELSVQSACATGMAFIDVGPDGGNIIRIASGANDALTGQSIDSHAQVIANSKIILLQNEIPFAASVRAAEIAKNAGALVVMDPAPAPTPFWTPDALQCFDILTPNASETKMITGHEPRSLGEGQEAARKLQEYGAKGSIITMGAMGVAWSIDGKTGQKQSPKVNSIDTVAAGDCFNGAFAAALASGQSISAAIDVAVNAASIATTRNGAADSIPTLEEVTSAMSSR</sequence>
<dbReference type="GO" id="GO:0004747">
    <property type="term" value="F:ribokinase activity"/>
    <property type="evidence" value="ECO:0007669"/>
    <property type="project" value="UniProtKB-UniRule"/>
</dbReference>
<dbReference type="EC" id="2.7.1.15" evidence="2 12"/>
<dbReference type="Pfam" id="PF00294">
    <property type="entry name" value="PfkB"/>
    <property type="match status" value="1"/>
</dbReference>
<feature type="binding site" evidence="12">
    <location>
        <position position="283"/>
    </location>
    <ligand>
        <name>K(+)</name>
        <dbReference type="ChEBI" id="CHEBI:29103"/>
    </ligand>
</feature>
<keyword evidence="10 12" id="KW-0630">Potassium</keyword>
<dbReference type="AlphaFoldDB" id="A0A3T0N3C5"/>
<dbReference type="OrthoDB" id="9775849at2"/>
<evidence type="ECO:0000256" key="4">
    <source>
        <dbReference type="ARBA" id="ARBA00022679"/>
    </source>
</evidence>
<comment type="activity regulation">
    <text evidence="12">Activated by a monovalent cation that binds near, but not in, the active site. The most likely occupant of the site in vivo is potassium. Ion binding induces a conformational change that may alter substrate affinity.</text>
</comment>
<feature type="binding site" evidence="12">
    <location>
        <position position="253"/>
    </location>
    <ligand>
        <name>substrate</name>
    </ligand>
</feature>
<protein>
    <recommendedName>
        <fullName evidence="3 12">Ribokinase</fullName>
        <shortName evidence="12">RK</shortName>
        <ecNumber evidence="2 12">2.7.1.15</ecNumber>
    </recommendedName>
</protein>
<keyword evidence="11 12" id="KW-0119">Carbohydrate metabolism</keyword>
<feature type="binding site" evidence="12">
    <location>
        <position position="292"/>
    </location>
    <ligand>
        <name>K(+)</name>
        <dbReference type="ChEBI" id="CHEBI:29103"/>
    </ligand>
</feature>
<comment type="similarity">
    <text evidence="1">Belongs to the carbohydrate kinase pfkB family.</text>
</comment>
<evidence type="ECO:0000256" key="11">
    <source>
        <dbReference type="ARBA" id="ARBA00023277"/>
    </source>
</evidence>
<feature type="binding site" evidence="12">
    <location>
        <position position="249"/>
    </location>
    <ligand>
        <name>K(+)</name>
        <dbReference type="ChEBI" id="CHEBI:29103"/>
    </ligand>
</feature>
<gene>
    <name evidence="12" type="primary">rbsK</name>
    <name evidence="14" type="ORF">EBB79_11765</name>
</gene>
<dbReference type="GO" id="GO:0005829">
    <property type="term" value="C:cytosol"/>
    <property type="evidence" value="ECO:0007669"/>
    <property type="project" value="TreeGrafter"/>
</dbReference>
<comment type="cofactor">
    <cofactor evidence="12">
        <name>Mg(2+)</name>
        <dbReference type="ChEBI" id="CHEBI:18420"/>
    </cofactor>
    <text evidence="12">Requires a divalent cation, most likely magnesium in vivo, as an electrophilic catalyst to aid phosphoryl group transfer. It is the chelate of the metal and the nucleotide that is the actual substrate.</text>
</comment>
<proteinExistence type="inferred from homology"/>
<dbReference type="UniPathway" id="UPA00916">
    <property type="reaction ID" value="UER00889"/>
</dbReference>
<evidence type="ECO:0000256" key="5">
    <source>
        <dbReference type="ARBA" id="ARBA00022723"/>
    </source>
</evidence>
<evidence type="ECO:0000259" key="13">
    <source>
        <dbReference type="Pfam" id="PF00294"/>
    </source>
</evidence>
<keyword evidence="6 12" id="KW-0547">Nucleotide-binding</keyword>
<dbReference type="PANTHER" id="PTHR10584">
    <property type="entry name" value="SUGAR KINASE"/>
    <property type="match status" value="1"/>
</dbReference>
<evidence type="ECO:0000256" key="2">
    <source>
        <dbReference type="ARBA" id="ARBA00012035"/>
    </source>
</evidence>
<comment type="subunit">
    <text evidence="12">Homodimer.</text>
</comment>
<dbReference type="InterPro" id="IPR011877">
    <property type="entry name" value="Ribokinase"/>
</dbReference>
<feature type="binding site" evidence="12">
    <location>
        <begin position="221"/>
        <end position="226"/>
    </location>
    <ligand>
        <name>ATP</name>
        <dbReference type="ChEBI" id="CHEBI:30616"/>
    </ligand>
</feature>
<feature type="binding site" evidence="12">
    <location>
        <begin position="252"/>
        <end position="253"/>
    </location>
    <ligand>
        <name>ATP</name>
        <dbReference type="ChEBI" id="CHEBI:30616"/>
    </ligand>
</feature>
<comment type="subcellular location">
    <subcellularLocation>
        <location evidence="12">Cytoplasm</location>
    </subcellularLocation>
</comment>
<feature type="binding site" evidence="12">
    <location>
        <position position="247"/>
    </location>
    <ligand>
        <name>K(+)</name>
        <dbReference type="ChEBI" id="CHEBI:29103"/>
    </ligand>
</feature>
<dbReference type="RefSeq" id="WP_127749048.1">
    <property type="nucleotide sequence ID" value="NZ_CP033219.1"/>
</dbReference>
<dbReference type="Gene3D" id="3.40.1190.20">
    <property type="match status" value="1"/>
</dbReference>
<dbReference type="PANTHER" id="PTHR10584:SF166">
    <property type="entry name" value="RIBOKINASE"/>
    <property type="match status" value="1"/>
</dbReference>
<reference evidence="14 15" key="1">
    <citation type="submission" date="2018-10" db="EMBL/GenBank/DDBJ databases">
        <title>Parasedimentitalea marina sp. nov., a psychrophilic bacterium isolated from deep seawater of the New Britain Trench.</title>
        <authorList>
            <person name="Cao J."/>
        </authorList>
    </citation>
    <scope>NUCLEOTIDE SEQUENCE [LARGE SCALE GENOMIC DNA]</scope>
    <source>
        <strain evidence="14 15">W43</strain>
    </source>
</reference>
<keyword evidence="4 12" id="KW-0808">Transferase</keyword>
<comment type="similarity">
    <text evidence="12">Belongs to the carbohydrate kinase PfkB family. Ribokinase subfamily.</text>
</comment>
<dbReference type="PRINTS" id="PR00990">
    <property type="entry name" value="RIBOKINASE"/>
</dbReference>
<evidence type="ECO:0000256" key="6">
    <source>
        <dbReference type="ARBA" id="ARBA00022741"/>
    </source>
</evidence>
<name>A0A3T0N3C5_9RHOB</name>
<keyword evidence="12" id="KW-0963">Cytoplasm</keyword>
<keyword evidence="7 12" id="KW-0418">Kinase</keyword>
<evidence type="ECO:0000256" key="9">
    <source>
        <dbReference type="ARBA" id="ARBA00022842"/>
    </source>
</evidence>
<comment type="caution">
    <text evidence="12">Lacks conserved residue(s) required for the propagation of feature annotation.</text>
</comment>
<feature type="active site" description="Proton acceptor" evidence="12">
    <location>
        <position position="253"/>
    </location>
</feature>
<dbReference type="EMBL" id="CP033219">
    <property type="protein sequence ID" value="AZV78487.1"/>
    <property type="molecule type" value="Genomic_DNA"/>
</dbReference>
<comment type="catalytic activity">
    <reaction evidence="12">
        <text>D-ribose + ATP = D-ribose 5-phosphate + ADP + H(+)</text>
        <dbReference type="Rhea" id="RHEA:13697"/>
        <dbReference type="ChEBI" id="CHEBI:15378"/>
        <dbReference type="ChEBI" id="CHEBI:30616"/>
        <dbReference type="ChEBI" id="CHEBI:47013"/>
        <dbReference type="ChEBI" id="CHEBI:78346"/>
        <dbReference type="ChEBI" id="CHEBI:456216"/>
        <dbReference type="EC" id="2.7.1.15"/>
    </reaction>
</comment>
<feature type="binding site" evidence="12">
    <location>
        <position position="139"/>
    </location>
    <ligand>
        <name>substrate</name>
    </ligand>
</feature>
<dbReference type="HAMAP" id="MF_01987">
    <property type="entry name" value="Ribokinase"/>
    <property type="match status" value="1"/>
</dbReference>
<feature type="binding site" evidence="12">
    <location>
        <position position="288"/>
    </location>
    <ligand>
        <name>K(+)</name>
        <dbReference type="ChEBI" id="CHEBI:29103"/>
    </ligand>
</feature>
<dbReference type="InterPro" id="IPR002139">
    <property type="entry name" value="Ribo/fructo_kinase"/>
</dbReference>
<keyword evidence="15" id="KW-1185">Reference proteome</keyword>
<accession>A0A3T0N3C5</accession>
<dbReference type="SUPFAM" id="SSF53613">
    <property type="entry name" value="Ribokinase-like"/>
    <property type="match status" value="1"/>
</dbReference>
<keyword evidence="9 12" id="KW-0460">Magnesium</keyword>
<evidence type="ECO:0000256" key="3">
    <source>
        <dbReference type="ARBA" id="ARBA00016943"/>
    </source>
</evidence>
<dbReference type="GO" id="GO:0005524">
    <property type="term" value="F:ATP binding"/>
    <property type="evidence" value="ECO:0007669"/>
    <property type="project" value="UniProtKB-UniRule"/>
</dbReference>
<keyword evidence="5 12" id="KW-0479">Metal-binding</keyword>
<evidence type="ECO:0000256" key="12">
    <source>
        <dbReference type="HAMAP-Rule" id="MF_01987"/>
    </source>
</evidence>
<dbReference type="CDD" id="cd01174">
    <property type="entry name" value="ribokinase"/>
    <property type="match status" value="1"/>
</dbReference>
<feature type="binding site" evidence="12">
    <location>
        <position position="286"/>
    </location>
    <ligand>
        <name>K(+)</name>
        <dbReference type="ChEBI" id="CHEBI:29103"/>
    </ligand>
</feature>
<dbReference type="InterPro" id="IPR011611">
    <property type="entry name" value="PfkB_dom"/>
</dbReference>
<feature type="binding site" evidence="12">
    <location>
        <begin position="39"/>
        <end position="43"/>
    </location>
    <ligand>
        <name>substrate</name>
    </ligand>
</feature>
<keyword evidence="8 12" id="KW-0067">ATP-binding</keyword>
<evidence type="ECO:0000313" key="14">
    <source>
        <dbReference type="EMBL" id="AZV78487.1"/>
    </source>
</evidence>
<dbReference type="KEGG" id="sedi:EBB79_11765"/>
<dbReference type="InterPro" id="IPR002173">
    <property type="entry name" value="Carboh/pur_kinase_PfkB_CS"/>
</dbReference>
<evidence type="ECO:0000256" key="1">
    <source>
        <dbReference type="ARBA" id="ARBA00005380"/>
    </source>
</evidence>
<feature type="binding site" evidence="12">
    <location>
        <begin position="11"/>
        <end position="13"/>
    </location>
    <ligand>
        <name>substrate</name>
    </ligand>
</feature>